<gene>
    <name evidence="2" type="ORF">Taro_051391</name>
</gene>
<keyword evidence="3" id="KW-1185">Reference proteome</keyword>
<dbReference type="EMBL" id="NMUH01008162">
    <property type="protein sequence ID" value="MQM18400.1"/>
    <property type="molecule type" value="Genomic_DNA"/>
</dbReference>
<organism evidence="2 3">
    <name type="scientific">Colocasia esculenta</name>
    <name type="common">Wild taro</name>
    <name type="synonym">Arum esculentum</name>
    <dbReference type="NCBI Taxonomy" id="4460"/>
    <lineage>
        <taxon>Eukaryota</taxon>
        <taxon>Viridiplantae</taxon>
        <taxon>Streptophyta</taxon>
        <taxon>Embryophyta</taxon>
        <taxon>Tracheophyta</taxon>
        <taxon>Spermatophyta</taxon>
        <taxon>Magnoliopsida</taxon>
        <taxon>Liliopsida</taxon>
        <taxon>Araceae</taxon>
        <taxon>Aroideae</taxon>
        <taxon>Colocasieae</taxon>
        <taxon>Colocasia</taxon>
    </lineage>
</organism>
<feature type="region of interest" description="Disordered" evidence="1">
    <location>
        <begin position="1"/>
        <end position="27"/>
    </location>
</feature>
<evidence type="ECO:0000256" key="1">
    <source>
        <dbReference type="SAM" id="MobiDB-lite"/>
    </source>
</evidence>
<comment type="caution">
    <text evidence="2">The sequence shown here is derived from an EMBL/GenBank/DDBJ whole genome shotgun (WGS) entry which is preliminary data.</text>
</comment>
<evidence type="ECO:0000313" key="2">
    <source>
        <dbReference type="EMBL" id="MQM18400.1"/>
    </source>
</evidence>
<dbReference type="Proteomes" id="UP000652761">
    <property type="component" value="Unassembled WGS sequence"/>
</dbReference>
<reference evidence="2" key="1">
    <citation type="submission" date="2017-07" db="EMBL/GenBank/DDBJ databases">
        <title>Taro Niue Genome Assembly and Annotation.</title>
        <authorList>
            <person name="Atibalentja N."/>
            <person name="Keating K."/>
            <person name="Fields C.J."/>
        </authorList>
    </citation>
    <scope>NUCLEOTIDE SEQUENCE</scope>
    <source>
        <strain evidence="2">Niue_2</strain>
        <tissue evidence="2">Leaf</tissue>
    </source>
</reference>
<dbReference type="AlphaFoldDB" id="A0A843XGQ7"/>
<evidence type="ECO:0000313" key="3">
    <source>
        <dbReference type="Proteomes" id="UP000652761"/>
    </source>
</evidence>
<name>A0A843XGQ7_COLES</name>
<accession>A0A843XGQ7</accession>
<proteinExistence type="predicted"/>
<protein>
    <submittedName>
        <fullName evidence="2">Uncharacterized protein</fullName>
    </submittedName>
</protein>
<sequence>MSRQAVRTHSSEPGRLTVWGGNRDGSGHRVHDTAVRIDERSNFVVSPPVGLRGALSAIGISGDYCGPSVSGMLSEAAVLSPTVQKRGLWAVCEGELQHRPYLVAHQPPPLRLDWTYLYI</sequence>